<keyword evidence="2" id="KW-1185">Reference proteome</keyword>
<name>A0A839UC69_9HYPH</name>
<reference evidence="1 2" key="1">
    <citation type="submission" date="2020-08" db="EMBL/GenBank/DDBJ databases">
        <title>Genomic Encyclopedia of Type Strains, Phase III (KMG-III): the genomes of soil and plant-associated and newly described type strains.</title>
        <authorList>
            <person name="Whitman W."/>
        </authorList>
    </citation>
    <scope>NUCLEOTIDE SEQUENCE [LARGE SCALE GENOMIC DNA]</scope>
    <source>
        <strain evidence="1 2">CECT 7015</strain>
    </source>
</reference>
<dbReference type="EMBL" id="JACHXN010000017">
    <property type="protein sequence ID" value="MBB3148137.1"/>
    <property type="molecule type" value="Genomic_DNA"/>
</dbReference>
<proteinExistence type="predicted"/>
<evidence type="ECO:0000313" key="1">
    <source>
        <dbReference type="EMBL" id="MBB3148137.1"/>
    </source>
</evidence>
<sequence length="76" mass="8732">MRRAFDTAQLLAISQKLQARQGKSPRGWYRSEFLKSVSPRRYGATIGYVRIKDVSTFAFDSTYKRKLEEEGDPDVG</sequence>
<dbReference type="RefSeq" id="WP_183663945.1">
    <property type="nucleotide sequence ID" value="NZ_JACHXN010000017.1"/>
</dbReference>
<evidence type="ECO:0000313" key="2">
    <source>
        <dbReference type="Proteomes" id="UP000554520"/>
    </source>
</evidence>
<dbReference type="Proteomes" id="UP000554520">
    <property type="component" value="Unassembled WGS sequence"/>
</dbReference>
<dbReference type="AlphaFoldDB" id="A0A839UC69"/>
<comment type="caution">
    <text evidence="1">The sequence shown here is derived from an EMBL/GenBank/DDBJ whole genome shotgun (WGS) entry which is preliminary data.</text>
</comment>
<gene>
    <name evidence="1" type="ORF">FHS21_004580</name>
</gene>
<accession>A0A839UC69</accession>
<protein>
    <submittedName>
        <fullName evidence="1">Uncharacterized protein</fullName>
    </submittedName>
</protein>
<organism evidence="1 2">
    <name type="scientific">Phyllobacterium trifolii</name>
    <dbReference type="NCBI Taxonomy" id="300193"/>
    <lineage>
        <taxon>Bacteria</taxon>
        <taxon>Pseudomonadati</taxon>
        <taxon>Pseudomonadota</taxon>
        <taxon>Alphaproteobacteria</taxon>
        <taxon>Hyphomicrobiales</taxon>
        <taxon>Phyllobacteriaceae</taxon>
        <taxon>Phyllobacterium</taxon>
    </lineage>
</organism>